<keyword evidence="2" id="KW-1185">Reference proteome</keyword>
<evidence type="ECO:0000313" key="2">
    <source>
        <dbReference type="Proteomes" id="UP001164746"/>
    </source>
</evidence>
<proteinExistence type="predicted"/>
<evidence type="ECO:0000313" key="1">
    <source>
        <dbReference type="EMBL" id="WAR30016.1"/>
    </source>
</evidence>
<sequence length="96" mass="10923">KHDSKDGVVYASTSEDVWDNCLKNDDIEGIWELLKGKKLPPYKTFCKAVDKLSTQTDNLRDFCRIVSNNLKGKIPDAKIVFPAINPHNKRIMSFVV</sequence>
<organism evidence="1 2">
    <name type="scientific">Mya arenaria</name>
    <name type="common">Soft-shell clam</name>
    <dbReference type="NCBI Taxonomy" id="6604"/>
    <lineage>
        <taxon>Eukaryota</taxon>
        <taxon>Metazoa</taxon>
        <taxon>Spiralia</taxon>
        <taxon>Lophotrochozoa</taxon>
        <taxon>Mollusca</taxon>
        <taxon>Bivalvia</taxon>
        <taxon>Autobranchia</taxon>
        <taxon>Heteroconchia</taxon>
        <taxon>Euheterodonta</taxon>
        <taxon>Imparidentia</taxon>
        <taxon>Neoheterodontei</taxon>
        <taxon>Myida</taxon>
        <taxon>Myoidea</taxon>
        <taxon>Myidae</taxon>
        <taxon>Mya</taxon>
    </lineage>
</organism>
<name>A0ABY7GAJ2_MYAAR</name>
<protein>
    <submittedName>
        <fullName evidence="1">Uncharacterized protein</fullName>
    </submittedName>
</protein>
<accession>A0ABY7GAJ2</accession>
<dbReference type="Proteomes" id="UP001164746">
    <property type="component" value="Chromosome 16"/>
</dbReference>
<feature type="non-terminal residue" evidence="1">
    <location>
        <position position="96"/>
    </location>
</feature>
<feature type="non-terminal residue" evidence="1">
    <location>
        <position position="1"/>
    </location>
</feature>
<gene>
    <name evidence="1" type="ORF">MAR_003584</name>
</gene>
<dbReference type="EMBL" id="CP111027">
    <property type="protein sequence ID" value="WAR30016.1"/>
    <property type="molecule type" value="Genomic_DNA"/>
</dbReference>
<reference evidence="1" key="1">
    <citation type="submission" date="2022-11" db="EMBL/GenBank/DDBJ databases">
        <title>Centuries of genome instability and evolution in soft-shell clam transmissible cancer (bioRxiv).</title>
        <authorList>
            <person name="Hart S.F.M."/>
            <person name="Yonemitsu M.A."/>
            <person name="Giersch R.M."/>
            <person name="Beal B.F."/>
            <person name="Arriagada G."/>
            <person name="Davis B.W."/>
            <person name="Ostrander E.A."/>
            <person name="Goff S.P."/>
            <person name="Metzger M.J."/>
        </authorList>
    </citation>
    <scope>NUCLEOTIDE SEQUENCE</scope>
    <source>
        <strain evidence="1">MELC-2E11</strain>
        <tissue evidence="1">Siphon/mantle</tissue>
    </source>
</reference>